<accession>A0ABQ4UTQ8</accession>
<name>A0ABQ4UTQ8_9HYPH</name>
<evidence type="ECO:0000256" key="1">
    <source>
        <dbReference type="SAM" id="MobiDB-lite"/>
    </source>
</evidence>
<gene>
    <name evidence="2" type="ORF">BGCPKDLD_2155</name>
</gene>
<reference evidence="2" key="1">
    <citation type="journal article" date="2021" name="Front. Microbiol.">
        <title>Comprehensive Comparative Genomics and Phenotyping of Methylobacterium Species.</title>
        <authorList>
            <person name="Alessa O."/>
            <person name="Ogura Y."/>
            <person name="Fujitani Y."/>
            <person name="Takami H."/>
            <person name="Hayashi T."/>
            <person name="Sahin N."/>
            <person name="Tani A."/>
        </authorList>
    </citation>
    <scope>NUCLEOTIDE SEQUENCE</scope>
    <source>
        <strain evidence="2">DSM 14458</strain>
    </source>
</reference>
<keyword evidence="3" id="KW-1185">Reference proteome</keyword>
<reference evidence="2" key="2">
    <citation type="submission" date="2021-08" db="EMBL/GenBank/DDBJ databases">
        <authorList>
            <person name="Tani A."/>
            <person name="Ola A."/>
            <person name="Ogura Y."/>
            <person name="Katsura K."/>
            <person name="Hayashi T."/>
        </authorList>
    </citation>
    <scope>NUCLEOTIDE SEQUENCE</scope>
    <source>
        <strain evidence="2">DSM 14458</strain>
    </source>
</reference>
<evidence type="ECO:0000313" key="3">
    <source>
        <dbReference type="Proteomes" id="UP001055093"/>
    </source>
</evidence>
<dbReference type="Proteomes" id="UP001055093">
    <property type="component" value="Unassembled WGS sequence"/>
</dbReference>
<evidence type="ECO:0000313" key="2">
    <source>
        <dbReference type="EMBL" id="GJE75570.1"/>
    </source>
</evidence>
<feature type="region of interest" description="Disordered" evidence="1">
    <location>
        <begin position="97"/>
        <end position="134"/>
    </location>
</feature>
<sequence>MRTVDPLRQPEGTATHRSVVPPFLPTLGLALVAGLLSLVCREPTEATKAAPERPPVMSLAPGLSTFDPGRALLTAELDPVPASEAFARLTPLVTGSIEPGTRPARFANTSRAERRKAPPSRIAVSHPPAGQPVAATQTATKTVATPAPSPFAEVETENSRFLPRGALPFADTADAVLDTARGLGDRVTTLGSSVSTLVTALR</sequence>
<protein>
    <submittedName>
        <fullName evidence="2">Uncharacterized protein</fullName>
    </submittedName>
</protein>
<dbReference type="RefSeq" id="WP_137827680.1">
    <property type="nucleotide sequence ID" value="NZ_BPRE01000006.1"/>
</dbReference>
<comment type="caution">
    <text evidence="2">The sequence shown here is derived from an EMBL/GenBank/DDBJ whole genome shotgun (WGS) entry which is preliminary data.</text>
</comment>
<dbReference type="EMBL" id="BPRE01000006">
    <property type="protein sequence ID" value="GJE75570.1"/>
    <property type="molecule type" value="Genomic_DNA"/>
</dbReference>
<proteinExistence type="predicted"/>
<organism evidence="2 3">
    <name type="scientific">Methylorubrum suomiense</name>
    <dbReference type="NCBI Taxonomy" id="144191"/>
    <lineage>
        <taxon>Bacteria</taxon>
        <taxon>Pseudomonadati</taxon>
        <taxon>Pseudomonadota</taxon>
        <taxon>Alphaproteobacteria</taxon>
        <taxon>Hyphomicrobiales</taxon>
        <taxon>Methylobacteriaceae</taxon>
        <taxon>Methylorubrum</taxon>
    </lineage>
</organism>